<feature type="region of interest" description="Disordered" evidence="4">
    <location>
        <begin position="51"/>
        <end position="128"/>
    </location>
</feature>
<dbReference type="AlphaFoldDB" id="A0A2T4B4N3"/>
<feature type="compositionally biased region" description="Polar residues" evidence="4">
    <location>
        <begin position="51"/>
        <end position="62"/>
    </location>
</feature>
<keyword evidence="3" id="KW-0539">Nucleus</keyword>
<accession>A0A2T4B4N3</accession>
<dbReference type="GO" id="GO:0005634">
    <property type="term" value="C:nucleus"/>
    <property type="evidence" value="ECO:0007669"/>
    <property type="project" value="TreeGrafter"/>
</dbReference>
<evidence type="ECO:0000256" key="3">
    <source>
        <dbReference type="ARBA" id="ARBA00023242"/>
    </source>
</evidence>
<sequence length="785" mass="87191">MPSLRFSHATLVRLGYCNGLHPCNTCIKRNLICDYTDGRGPAKLMAVHTTSPTGQSLASDSVDTIGATPPVHEATLDASPKRSSKQAKLARQAKRRSQGKEKYSRHVYDVSSVSEGDESFRNSTASETDEEAEVIGQIRMLQDPMKRLQLFDRATFYQYLDACYSGPLEVNPSTLCLVYLTLAIGFVLASPAPNSPEELMMKSFQEGPGERAEALFRAAKCLSDPLNGVEHADLWMIQAWTLMAFYMLIISKRNAAYAYCGMAVRSAYSLGLHRIRDTMMKFNNEIARRNLWRSLFVLDTFLATALGRPAAISEEDCSSDSLDSPADLLLDTAQQGEDMVRTVSLDASVRISRSIGTMLKKVYSERKISTKLAQEIVDDCQLWAFNGHPSLAANDLLHGKAPVEMGIPILHVHLLHYHSILLLSRPFFIDLLVKTRPTISGDVEPFHRTFSRSEKFSQACVAASTHSVTLIQAAFEAKYLPRRNPFILYFLFAAALIILSNEFAGLYENEHYAVSMTSAIKIMDYCAAEDVQAQRMLYILKSFLADVEKHLKSSVTGVALPECHIGDPEEVLHTRRQSLTARRTNSHHHQQQQQQQQPQQQPSSPIGGGSSSDAMEYYPHMETDARPSTVHVQDMGPLVMRGERAMASSTTSPTMSTRANAAPRSLYRRTDLAFSKPDEQQQQQEFEDLGPHSSPADFQSSSMDSEETKIYTHHDFNSPTMMSHAEQSAFQAQQQHHHHHGGGAGGGGFRGYPTAAAPGVSSSNRGRENERTHFGGGHYLYVDDK</sequence>
<dbReference type="CDD" id="cd12148">
    <property type="entry name" value="fungal_TF_MHR"/>
    <property type="match status" value="1"/>
</dbReference>
<feature type="domain" description="Xylanolytic transcriptional activator regulatory" evidence="5">
    <location>
        <begin position="256"/>
        <end position="328"/>
    </location>
</feature>
<dbReference type="InterPro" id="IPR007219">
    <property type="entry name" value="XnlR_reg_dom"/>
</dbReference>
<dbReference type="OrthoDB" id="4064873at2759"/>
<evidence type="ECO:0000256" key="1">
    <source>
        <dbReference type="ARBA" id="ARBA00023015"/>
    </source>
</evidence>
<evidence type="ECO:0000256" key="2">
    <source>
        <dbReference type="ARBA" id="ARBA00023163"/>
    </source>
</evidence>
<dbReference type="GO" id="GO:0006351">
    <property type="term" value="P:DNA-templated transcription"/>
    <property type="evidence" value="ECO:0007669"/>
    <property type="project" value="InterPro"/>
</dbReference>
<evidence type="ECO:0000313" key="7">
    <source>
        <dbReference type="Proteomes" id="UP000241546"/>
    </source>
</evidence>
<feature type="compositionally biased region" description="Low complexity" evidence="4">
    <location>
        <begin position="591"/>
        <end position="605"/>
    </location>
</feature>
<protein>
    <submittedName>
        <fullName evidence="6">Fungal-specific transcription factor domain-containing protein</fullName>
    </submittedName>
</protein>
<dbReference type="SMART" id="SM00906">
    <property type="entry name" value="Fungal_trans"/>
    <property type="match status" value="1"/>
</dbReference>
<keyword evidence="1" id="KW-0805">Transcription regulation</keyword>
<feature type="compositionally biased region" description="Low complexity" evidence="4">
    <location>
        <begin position="645"/>
        <end position="657"/>
    </location>
</feature>
<keyword evidence="7" id="KW-1185">Reference proteome</keyword>
<dbReference type="InterPro" id="IPR051127">
    <property type="entry name" value="Fungal_SecMet_Regulators"/>
</dbReference>
<reference evidence="7" key="1">
    <citation type="submission" date="2016-07" db="EMBL/GenBank/DDBJ databases">
        <title>Multiple horizontal gene transfer events from other fungi enriched the ability of initially mycotrophic Trichoderma (Ascomycota) to feed on dead plant biomass.</title>
        <authorList>
            <consortium name="DOE Joint Genome Institute"/>
            <person name="Atanasova L."/>
            <person name="Chenthamara K."/>
            <person name="Zhang J."/>
            <person name="Grujic M."/>
            <person name="Henrissat B."/>
            <person name="Kuo A."/>
            <person name="Aerts A."/>
            <person name="Salamov A."/>
            <person name="Lipzen A."/>
            <person name="Labutti K."/>
            <person name="Barry K."/>
            <person name="Miao Y."/>
            <person name="Rahimi M.J."/>
            <person name="Shen Q."/>
            <person name="Grigoriev I.V."/>
            <person name="Kubicek C.P."/>
            <person name="Druzhinina I.S."/>
        </authorList>
    </citation>
    <scope>NUCLEOTIDE SEQUENCE [LARGE SCALE GENOMIC DNA]</scope>
    <source>
        <strain evidence="7">TUCIM 6016</strain>
    </source>
</reference>
<dbReference type="GO" id="GO:0000435">
    <property type="term" value="P:positive regulation of transcription from RNA polymerase II promoter by galactose"/>
    <property type="evidence" value="ECO:0007669"/>
    <property type="project" value="TreeGrafter"/>
</dbReference>
<gene>
    <name evidence="6" type="ORF">BBK36DRAFT_1178937</name>
</gene>
<evidence type="ECO:0000256" key="4">
    <source>
        <dbReference type="SAM" id="MobiDB-lite"/>
    </source>
</evidence>
<dbReference type="GeneID" id="36604273"/>
<feature type="compositionally biased region" description="Basic and acidic residues" evidence="4">
    <location>
        <begin position="706"/>
        <end position="716"/>
    </location>
</feature>
<dbReference type="Pfam" id="PF04082">
    <property type="entry name" value="Fungal_trans"/>
    <property type="match status" value="1"/>
</dbReference>
<dbReference type="PANTHER" id="PTHR47424:SF9">
    <property type="entry name" value="TAH-2"/>
    <property type="match status" value="1"/>
</dbReference>
<feature type="compositionally biased region" description="Polar residues" evidence="4">
    <location>
        <begin position="717"/>
        <end position="730"/>
    </location>
</feature>
<dbReference type="GO" id="GO:0008270">
    <property type="term" value="F:zinc ion binding"/>
    <property type="evidence" value="ECO:0007669"/>
    <property type="project" value="InterPro"/>
</dbReference>
<feature type="region of interest" description="Disordered" evidence="4">
    <location>
        <begin position="580"/>
        <end position="616"/>
    </location>
</feature>
<feature type="region of interest" description="Disordered" evidence="4">
    <location>
        <begin position="645"/>
        <end position="785"/>
    </location>
</feature>
<feature type="compositionally biased region" description="Basic and acidic residues" evidence="4">
    <location>
        <begin position="98"/>
        <end position="108"/>
    </location>
</feature>
<feature type="compositionally biased region" description="Basic and acidic residues" evidence="4">
    <location>
        <begin position="668"/>
        <end position="679"/>
    </location>
</feature>
<dbReference type="PANTHER" id="PTHR47424">
    <property type="entry name" value="REGULATORY PROTEIN GAL4"/>
    <property type="match status" value="1"/>
</dbReference>
<evidence type="ECO:0000313" key="6">
    <source>
        <dbReference type="EMBL" id="PTB64297.1"/>
    </source>
</evidence>
<organism evidence="6 7">
    <name type="scientific">Trichoderma citrinoviride</name>
    <dbReference type="NCBI Taxonomy" id="58853"/>
    <lineage>
        <taxon>Eukaryota</taxon>
        <taxon>Fungi</taxon>
        <taxon>Dikarya</taxon>
        <taxon>Ascomycota</taxon>
        <taxon>Pezizomycotina</taxon>
        <taxon>Sordariomycetes</taxon>
        <taxon>Hypocreomycetidae</taxon>
        <taxon>Hypocreales</taxon>
        <taxon>Hypocreaceae</taxon>
        <taxon>Trichoderma</taxon>
    </lineage>
</organism>
<dbReference type="GO" id="GO:0000978">
    <property type="term" value="F:RNA polymerase II cis-regulatory region sequence-specific DNA binding"/>
    <property type="evidence" value="ECO:0007669"/>
    <property type="project" value="TreeGrafter"/>
</dbReference>
<dbReference type="EMBL" id="KZ680217">
    <property type="protein sequence ID" value="PTB64297.1"/>
    <property type="molecule type" value="Genomic_DNA"/>
</dbReference>
<keyword evidence="2" id="KW-0804">Transcription</keyword>
<dbReference type="Proteomes" id="UP000241546">
    <property type="component" value="Unassembled WGS sequence"/>
</dbReference>
<dbReference type="RefSeq" id="XP_024747617.1">
    <property type="nucleotide sequence ID" value="XM_024896155.1"/>
</dbReference>
<proteinExistence type="predicted"/>
<name>A0A2T4B4N3_9HYPO</name>
<dbReference type="GO" id="GO:0000981">
    <property type="term" value="F:DNA-binding transcription factor activity, RNA polymerase II-specific"/>
    <property type="evidence" value="ECO:0007669"/>
    <property type="project" value="TreeGrafter"/>
</dbReference>
<evidence type="ECO:0000259" key="5">
    <source>
        <dbReference type="SMART" id="SM00906"/>
    </source>
</evidence>